<keyword evidence="4 7" id="KW-0812">Transmembrane</keyword>
<reference evidence="10" key="1">
    <citation type="journal article" date="2019" name="Int. J. Syst. Evol. Microbiol.">
        <title>The Global Catalogue of Microorganisms (GCM) 10K type strain sequencing project: providing services to taxonomists for standard genome sequencing and annotation.</title>
        <authorList>
            <consortium name="The Broad Institute Genomics Platform"/>
            <consortium name="The Broad Institute Genome Sequencing Center for Infectious Disease"/>
            <person name="Wu L."/>
            <person name="Ma J."/>
        </authorList>
    </citation>
    <scope>NUCLEOTIDE SEQUENCE [LARGE SCALE GENOMIC DNA]</scope>
    <source>
        <strain evidence="10">CGMCC 4.7317</strain>
    </source>
</reference>
<evidence type="ECO:0000313" key="9">
    <source>
        <dbReference type="EMBL" id="MFC6236893.1"/>
    </source>
</evidence>
<keyword evidence="6 7" id="KW-0472">Membrane</keyword>
<feature type="transmembrane region" description="Helical" evidence="7">
    <location>
        <begin position="98"/>
        <end position="120"/>
    </location>
</feature>
<evidence type="ECO:0000256" key="1">
    <source>
        <dbReference type="ARBA" id="ARBA00004651"/>
    </source>
</evidence>
<keyword evidence="5 7" id="KW-1133">Transmembrane helix</keyword>
<evidence type="ECO:0000313" key="10">
    <source>
        <dbReference type="Proteomes" id="UP001596138"/>
    </source>
</evidence>
<evidence type="ECO:0000256" key="2">
    <source>
        <dbReference type="ARBA" id="ARBA00008193"/>
    </source>
</evidence>
<comment type="caution">
    <text evidence="9">The sequence shown here is derived from an EMBL/GenBank/DDBJ whole genome shotgun (WGS) entry which is preliminary data.</text>
</comment>
<feature type="domain" description="Glycine transporter" evidence="8">
    <location>
        <begin position="11"/>
        <end position="84"/>
    </location>
</feature>
<feature type="transmembrane region" description="Helical" evidence="7">
    <location>
        <begin position="158"/>
        <end position="176"/>
    </location>
</feature>
<keyword evidence="3" id="KW-1003">Cell membrane</keyword>
<proteinExistence type="inferred from homology"/>
<dbReference type="Proteomes" id="UP001596138">
    <property type="component" value="Unassembled WGS sequence"/>
</dbReference>
<name>A0ABW1SX02_9ACTN</name>
<protein>
    <submittedName>
        <fullName evidence="9">Trimeric intracellular cation channel family protein</fullName>
    </submittedName>
</protein>
<comment type="subcellular location">
    <subcellularLocation>
        <location evidence="1">Cell membrane</location>
        <topology evidence="1">Multi-pass membrane protein</topology>
    </subcellularLocation>
</comment>
<feature type="domain" description="Glycine transporter" evidence="8">
    <location>
        <begin position="101"/>
        <end position="173"/>
    </location>
</feature>
<sequence>MPETTGDPFLLLEVLGTIAFAVSGGAVAVRAGMDWLGVMVLAVVTAVGGGTVRDLLLGITPVSWIESPWPIAVALAAGVLVIALGHRVPHLALDSRSAVLVADAAGLAAFTVTGTFVALAAGVSGWIAVVLGVVTGAGGGVIRDVLARQRPLILVGQIYALAALLGAAVVVGLDAAGAGEGLTRWLAVAVVLLVRLAAIRWQWTLPSFEPQDGQPRDE</sequence>
<dbReference type="PANTHER" id="PTHR30506:SF3">
    <property type="entry name" value="UPF0126 INNER MEMBRANE PROTEIN YADS-RELATED"/>
    <property type="match status" value="1"/>
</dbReference>
<evidence type="ECO:0000256" key="3">
    <source>
        <dbReference type="ARBA" id="ARBA00022475"/>
    </source>
</evidence>
<feature type="transmembrane region" description="Helical" evidence="7">
    <location>
        <begin position="182"/>
        <end position="198"/>
    </location>
</feature>
<dbReference type="InterPro" id="IPR005115">
    <property type="entry name" value="Gly_transporter"/>
</dbReference>
<dbReference type="PANTHER" id="PTHR30506">
    <property type="entry name" value="INNER MEMBRANE PROTEIN"/>
    <property type="match status" value="1"/>
</dbReference>
<evidence type="ECO:0000256" key="5">
    <source>
        <dbReference type="ARBA" id="ARBA00022989"/>
    </source>
</evidence>
<feature type="transmembrane region" description="Helical" evidence="7">
    <location>
        <begin position="36"/>
        <end position="56"/>
    </location>
</feature>
<dbReference type="EMBL" id="JBHSTI010000002">
    <property type="protein sequence ID" value="MFC6236893.1"/>
    <property type="molecule type" value="Genomic_DNA"/>
</dbReference>
<feature type="transmembrane region" description="Helical" evidence="7">
    <location>
        <begin position="126"/>
        <end position="146"/>
    </location>
</feature>
<feature type="transmembrane region" description="Helical" evidence="7">
    <location>
        <begin position="68"/>
        <end position="86"/>
    </location>
</feature>
<gene>
    <name evidence="9" type="ORF">ACFQGU_03315</name>
</gene>
<evidence type="ECO:0000256" key="6">
    <source>
        <dbReference type="ARBA" id="ARBA00023136"/>
    </source>
</evidence>
<accession>A0ABW1SX02</accession>
<dbReference type="Pfam" id="PF03458">
    <property type="entry name" value="Gly_transporter"/>
    <property type="match status" value="2"/>
</dbReference>
<keyword evidence="10" id="KW-1185">Reference proteome</keyword>
<evidence type="ECO:0000259" key="8">
    <source>
        <dbReference type="Pfam" id="PF03458"/>
    </source>
</evidence>
<evidence type="ECO:0000256" key="7">
    <source>
        <dbReference type="SAM" id="Phobius"/>
    </source>
</evidence>
<feature type="transmembrane region" description="Helical" evidence="7">
    <location>
        <begin position="12"/>
        <end position="29"/>
    </location>
</feature>
<dbReference type="RefSeq" id="WP_386763922.1">
    <property type="nucleotide sequence ID" value="NZ_JBHSTI010000002.1"/>
</dbReference>
<organism evidence="9 10">
    <name type="scientific">Longivirga aurantiaca</name>
    <dbReference type="NCBI Taxonomy" id="1837743"/>
    <lineage>
        <taxon>Bacteria</taxon>
        <taxon>Bacillati</taxon>
        <taxon>Actinomycetota</taxon>
        <taxon>Actinomycetes</taxon>
        <taxon>Sporichthyales</taxon>
        <taxon>Sporichthyaceae</taxon>
        <taxon>Longivirga</taxon>
    </lineage>
</organism>
<evidence type="ECO:0000256" key="4">
    <source>
        <dbReference type="ARBA" id="ARBA00022692"/>
    </source>
</evidence>
<comment type="similarity">
    <text evidence="2">Belongs to the UPF0126 family.</text>
</comment>